<sequence length="227" mass="25746">MFDPAQNLPQRLQERIDAWEHSPPKHQHQVYGPLNAYLSLKFGPEQFLVKPQALLRKETAEGLIGLEDLAEGDGEGEGGDERGVTEEEDSEEVGDVSFESVDSHGVAVTKEKRYPDFNIDQYWGADTDENPHADIVRVVIEVGSSERDRWAVTRQLTEYVDWVGTRAHEKLLAVGLAGNKVIMYSINDDRISTRGRYGRWMSLFDPRALFVEELNRIRQMSMNADGN</sequence>
<organism evidence="2 3">
    <name type="scientific">Gloeophyllum trabeum (strain ATCC 11539 / FP-39264 / Madison 617)</name>
    <name type="common">Brown rot fungus</name>
    <dbReference type="NCBI Taxonomy" id="670483"/>
    <lineage>
        <taxon>Eukaryota</taxon>
        <taxon>Fungi</taxon>
        <taxon>Dikarya</taxon>
        <taxon>Basidiomycota</taxon>
        <taxon>Agaricomycotina</taxon>
        <taxon>Agaricomycetes</taxon>
        <taxon>Gloeophyllales</taxon>
        <taxon>Gloeophyllaceae</taxon>
        <taxon>Gloeophyllum</taxon>
    </lineage>
</organism>
<evidence type="ECO:0000313" key="2">
    <source>
        <dbReference type="EMBL" id="EPQ52050.1"/>
    </source>
</evidence>
<dbReference type="KEGG" id="gtr:GLOTRDRAFT_140513"/>
<dbReference type="GeneID" id="19304548"/>
<name>S7RCX8_GLOTA</name>
<proteinExistence type="predicted"/>
<dbReference type="OMA" id="INEATNW"/>
<protein>
    <submittedName>
        <fullName evidence="2">Uncharacterized protein</fullName>
    </submittedName>
</protein>
<dbReference type="EMBL" id="KB469308">
    <property type="protein sequence ID" value="EPQ52050.1"/>
    <property type="molecule type" value="Genomic_DNA"/>
</dbReference>
<dbReference type="AlphaFoldDB" id="S7RCX8"/>
<dbReference type="HOGENOM" id="CLU_1224484_0_0_1"/>
<dbReference type="RefSeq" id="XP_007869250.1">
    <property type="nucleotide sequence ID" value="XM_007871059.1"/>
</dbReference>
<feature type="compositionally biased region" description="Acidic residues" evidence="1">
    <location>
        <begin position="68"/>
        <end position="78"/>
    </location>
</feature>
<dbReference type="Proteomes" id="UP000030669">
    <property type="component" value="Unassembled WGS sequence"/>
</dbReference>
<gene>
    <name evidence="2" type="ORF">GLOTRDRAFT_140513</name>
</gene>
<evidence type="ECO:0000313" key="3">
    <source>
        <dbReference type="Proteomes" id="UP000030669"/>
    </source>
</evidence>
<dbReference type="eggNOG" id="ENOG502SY0I">
    <property type="taxonomic scope" value="Eukaryota"/>
</dbReference>
<reference evidence="2 3" key="1">
    <citation type="journal article" date="2012" name="Science">
        <title>The Paleozoic origin of enzymatic lignin decomposition reconstructed from 31 fungal genomes.</title>
        <authorList>
            <person name="Floudas D."/>
            <person name="Binder M."/>
            <person name="Riley R."/>
            <person name="Barry K."/>
            <person name="Blanchette R.A."/>
            <person name="Henrissat B."/>
            <person name="Martinez A.T."/>
            <person name="Otillar R."/>
            <person name="Spatafora J.W."/>
            <person name="Yadav J.S."/>
            <person name="Aerts A."/>
            <person name="Benoit I."/>
            <person name="Boyd A."/>
            <person name="Carlson A."/>
            <person name="Copeland A."/>
            <person name="Coutinho P.M."/>
            <person name="de Vries R.P."/>
            <person name="Ferreira P."/>
            <person name="Findley K."/>
            <person name="Foster B."/>
            <person name="Gaskell J."/>
            <person name="Glotzer D."/>
            <person name="Gorecki P."/>
            <person name="Heitman J."/>
            <person name="Hesse C."/>
            <person name="Hori C."/>
            <person name="Igarashi K."/>
            <person name="Jurgens J.A."/>
            <person name="Kallen N."/>
            <person name="Kersten P."/>
            <person name="Kohler A."/>
            <person name="Kuees U."/>
            <person name="Kumar T.K.A."/>
            <person name="Kuo A."/>
            <person name="LaButti K."/>
            <person name="Larrondo L.F."/>
            <person name="Lindquist E."/>
            <person name="Ling A."/>
            <person name="Lombard V."/>
            <person name="Lucas S."/>
            <person name="Lundell T."/>
            <person name="Martin R."/>
            <person name="McLaughlin D.J."/>
            <person name="Morgenstern I."/>
            <person name="Morin E."/>
            <person name="Murat C."/>
            <person name="Nagy L.G."/>
            <person name="Nolan M."/>
            <person name="Ohm R.A."/>
            <person name="Patyshakuliyeva A."/>
            <person name="Rokas A."/>
            <person name="Ruiz-Duenas F.J."/>
            <person name="Sabat G."/>
            <person name="Salamov A."/>
            <person name="Samejima M."/>
            <person name="Schmutz J."/>
            <person name="Slot J.C."/>
            <person name="St John F."/>
            <person name="Stenlid J."/>
            <person name="Sun H."/>
            <person name="Sun S."/>
            <person name="Syed K."/>
            <person name="Tsang A."/>
            <person name="Wiebenga A."/>
            <person name="Young D."/>
            <person name="Pisabarro A."/>
            <person name="Eastwood D.C."/>
            <person name="Martin F."/>
            <person name="Cullen D."/>
            <person name="Grigoriev I.V."/>
            <person name="Hibbett D.S."/>
        </authorList>
    </citation>
    <scope>NUCLEOTIDE SEQUENCE [LARGE SCALE GENOMIC DNA]</scope>
    <source>
        <strain evidence="2 3">ATCC 11539</strain>
    </source>
</reference>
<feature type="region of interest" description="Disordered" evidence="1">
    <location>
        <begin position="65"/>
        <end position="96"/>
    </location>
</feature>
<accession>S7RCX8</accession>
<evidence type="ECO:0000256" key="1">
    <source>
        <dbReference type="SAM" id="MobiDB-lite"/>
    </source>
</evidence>
<dbReference type="OrthoDB" id="2755432at2759"/>
<keyword evidence="3" id="KW-1185">Reference proteome</keyword>